<feature type="chain" id="PRO_5011596074" description="Dihydroxy-acid dehydratase" evidence="1">
    <location>
        <begin position="21"/>
        <end position="196"/>
    </location>
</feature>
<dbReference type="AlphaFoldDB" id="A0A1I6N2I1"/>
<evidence type="ECO:0008006" key="4">
    <source>
        <dbReference type="Google" id="ProtNLM"/>
    </source>
</evidence>
<dbReference type="RefSeq" id="WP_090210508.1">
    <property type="nucleotide sequence ID" value="NZ_FOZM01000004.1"/>
</dbReference>
<name>A0A1I6N2I1_9RHOB</name>
<reference evidence="2 3" key="1">
    <citation type="submission" date="2016-10" db="EMBL/GenBank/DDBJ databases">
        <authorList>
            <person name="de Groot N.N."/>
        </authorList>
    </citation>
    <scope>NUCLEOTIDE SEQUENCE [LARGE SCALE GENOMIC DNA]</scope>
    <source>
        <strain evidence="2 3">DSM 29433</strain>
    </source>
</reference>
<organism evidence="2 3">
    <name type="scientific">Yoonia litorea</name>
    <dbReference type="NCBI Taxonomy" id="1123755"/>
    <lineage>
        <taxon>Bacteria</taxon>
        <taxon>Pseudomonadati</taxon>
        <taxon>Pseudomonadota</taxon>
        <taxon>Alphaproteobacteria</taxon>
        <taxon>Rhodobacterales</taxon>
        <taxon>Paracoccaceae</taxon>
        <taxon>Yoonia</taxon>
    </lineage>
</organism>
<feature type="signal peptide" evidence="1">
    <location>
        <begin position="1"/>
        <end position="20"/>
    </location>
</feature>
<sequence length="196" mass="20198">MFHRLIGFLSLTMLTACTLAAPERSTTLADGEIFLQAPAGYCVDMVASRPSRDFAVLAPCNVMGVVTDAPDVVGLVTVQAGAADSGAIALDEIALRDFLITDTGNALLSQTGNAASINVLSTQAFSDQVMVHFADNGPPPVAGLQNEEWRAFRSVGGRLVTVGVRGASAAPLQDGPGASLLKLVLAGVRSTETPDS</sequence>
<dbReference type="EMBL" id="FOZM01000004">
    <property type="protein sequence ID" value="SFS22150.1"/>
    <property type="molecule type" value="Genomic_DNA"/>
</dbReference>
<gene>
    <name evidence="2" type="ORF">SAMN05444714_3163</name>
</gene>
<accession>A0A1I6N2I1</accession>
<evidence type="ECO:0000256" key="1">
    <source>
        <dbReference type="SAM" id="SignalP"/>
    </source>
</evidence>
<evidence type="ECO:0000313" key="2">
    <source>
        <dbReference type="EMBL" id="SFS22150.1"/>
    </source>
</evidence>
<dbReference type="PROSITE" id="PS51257">
    <property type="entry name" value="PROKAR_LIPOPROTEIN"/>
    <property type="match status" value="1"/>
</dbReference>
<dbReference type="Proteomes" id="UP000198926">
    <property type="component" value="Unassembled WGS sequence"/>
</dbReference>
<keyword evidence="3" id="KW-1185">Reference proteome</keyword>
<evidence type="ECO:0000313" key="3">
    <source>
        <dbReference type="Proteomes" id="UP000198926"/>
    </source>
</evidence>
<protein>
    <recommendedName>
        <fullName evidence="4">Dihydroxy-acid dehydratase</fullName>
    </recommendedName>
</protein>
<proteinExistence type="predicted"/>
<dbReference type="STRING" id="1123755.SAMN05444714_3163"/>
<keyword evidence="1" id="KW-0732">Signal</keyword>
<dbReference type="OrthoDB" id="7877343at2"/>